<dbReference type="EMBL" id="NPDY01000001">
    <property type="protein sequence ID" value="PJZ71049.1"/>
    <property type="molecule type" value="Genomic_DNA"/>
</dbReference>
<evidence type="ECO:0000256" key="1">
    <source>
        <dbReference type="ARBA" id="ARBA00022737"/>
    </source>
</evidence>
<reference evidence="7 8" key="1">
    <citation type="submission" date="2017-07" db="EMBL/GenBank/DDBJ databases">
        <title>Leptospira spp. isolated from tropical soils.</title>
        <authorList>
            <person name="Thibeaux R."/>
            <person name="Iraola G."/>
            <person name="Ferres I."/>
            <person name="Bierque E."/>
            <person name="Girault D."/>
            <person name="Soupe-Gilbert M.-E."/>
            <person name="Picardeau M."/>
            <person name="Goarant C."/>
        </authorList>
    </citation>
    <scope>NUCLEOTIDE SEQUENCE [LARGE SCALE GENOMIC DNA]</scope>
    <source>
        <strain evidence="6 8">FH1-B-B1</strain>
        <strain evidence="5 7">FH1-B-C1</strain>
    </source>
</reference>
<comment type="caution">
    <text evidence="6">The sequence shown here is derived from an EMBL/GenBank/DDBJ whole genome shotgun (WGS) entry which is preliminary data.</text>
</comment>
<dbReference type="SMART" id="SM00028">
    <property type="entry name" value="TPR"/>
    <property type="match status" value="6"/>
</dbReference>
<evidence type="ECO:0000256" key="3">
    <source>
        <dbReference type="PROSITE-ProRule" id="PRU00339"/>
    </source>
</evidence>
<feature type="compositionally biased region" description="Basic and acidic residues" evidence="4">
    <location>
        <begin position="172"/>
        <end position="185"/>
    </location>
</feature>
<name>A0A2M9ZRJ1_9LEPT</name>
<keyword evidence="7" id="KW-1185">Reference proteome</keyword>
<evidence type="ECO:0000313" key="7">
    <source>
        <dbReference type="Proteomes" id="UP000231962"/>
    </source>
</evidence>
<dbReference type="InterPro" id="IPR011990">
    <property type="entry name" value="TPR-like_helical_dom_sf"/>
</dbReference>
<dbReference type="Proteomes" id="UP000231962">
    <property type="component" value="Unassembled WGS sequence"/>
</dbReference>
<dbReference type="PANTHER" id="PTHR44186:SF1">
    <property type="entry name" value="BARDET-BIEDL SYNDROME 4 PROTEIN"/>
    <property type="match status" value="1"/>
</dbReference>
<proteinExistence type="predicted"/>
<dbReference type="AlphaFoldDB" id="A0A2M9ZRJ1"/>
<organism evidence="6 8">
    <name type="scientific">Leptospira perolatii</name>
    <dbReference type="NCBI Taxonomy" id="2023191"/>
    <lineage>
        <taxon>Bacteria</taxon>
        <taxon>Pseudomonadati</taxon>
        <taxon>Spirochaetota</taxon>
        <taxon>Spirochaetia</taxon>
        <taxon>Leptospirales</taxon>
        <taxon>Leptospiraceae</taxon>
        <taxon>Leptospira</taxon>
    </lineage>
</organism>
<keyword evidence="2 3" id="KW-0802">TPR repeat</keyword>
<dbReference type="PANTHER" id="PTHR44186">
    <property type="match status" value="1"/>
</dbReference>
<protein>
    <submittedName>
        <fullName evidence="6">Anaphase-promoting complex, cyclosome, subunit 3</fullName>
    </submittedName>
</protein>
<dbReference type="Pfam" id="PF14559">
    <property type="entry name" value="TPR_19"/>
    <property type="match status" value="1"/>
</dbReference>
<keyword evidence="1" id="KW-0677">Repeat</keyword>
<sequence length="528" mass="61456">MPSKIRLPSRRFFSGFLSGVLAKLRRSFAFLYALLLLVGISFPALADLKEGKKAYARKDYAEALRQFQKFNESNPSSGEAWMYMGYIYESRKDYTRSIQAFKRAVNLHLPKKDIINCYQKIILFHNYHRDFGEVITYANRLLRIAPDLTHIQKMKTAAEERYSSVSHPHKQTQTEEKEEHESIASLEKKLSHDPTNHSIKWQLSLAYYHEKEFTKAEDLLIQLIKSEPDNIEYAYKYGALLVRVGRHQEALEILNRTEPKIPSEREKLLYFTHLTQAAAYHKMRKLDEAAKYYRKAMHNRNTVVPLIGLIKIKWQVKDCENALKTAEKALEFGEKTREIRMYIGLCKIQTGKSEEGYEILREIGAAIEKENPELKDLSEVYNDGILKLARYYTNAGDYQKALRYFKSVQPDEEELREYRFYLGKAYFYTGAWDKSIPLLEKIENSPSAFLLLAKCYAAQGDMQKTMEAIKKATELKPSLWNAIEQAKDFKKFEENSFFKAFIETRAGTKDLKKQDSNTSLNDDPSDSE</sequence>
<dbReference type="RefSeq" id="WP_100711992.1">
    <property type="nucleotide sequence ID" value="NZ_NPDY01000001.1"/>
</dbReference>
<evidence type="ECO:0000313" key="5">
    <source>
        <dbReference type="EMBL" id="PJZ71049.1"/>
    </source>
</evidence>
<dbReference type="SUPFAM" id="SSF48452">
    <property type="entry name" value="TPR-like"/>
    <property type="match status" value="2"/>
</dbReference>
<dbReference type="Gene3D" id="1.25.40.10">
    <property type="entry name" value="Tetratricopeptide repeat domain"/>
    <property type="match status" value="4"/>
</dbReference>
<dbReference type="InterPro" id="IPR019734">
    <property type="entry name" value="TPR_rpt"/>
</dbReference>
<dbReference type="PROSITE" id="PS50005">
    <property type="entry name" value="TPR"/>
    <property type="match status" value="2"/>
</dbReference>
<gene>
    <name evidence="5" type="ORF">CH360_00525</name>
    <name evidence="6" type="ORF">CH373_00525</name>
</gene>
<feature type="repeat" description="TPR" evidence="3">
    <location>
        <begin position="78"/>
        <end position="111"/>
    </location>
</feature>
<evidence type="ECO:0000256" key="2">
    <source>
        <dbReference type="ARBA" id="ARBA00022803"/>
    </source>
</evidence>
<dbReference type="Proteomes" id="UP000231990">
    <property type="component" value="Unassembled WGS sequence"/>
</dbReference>
<dbReference type="Pfam" id="PF13432">
    <property type="entry name" value="TPR_16"/>
    <property type="match status" value="2"/>
</dbReference>
<dbReference type="Pfam" id="PF13181">
    <property type="entry name" value="TPR_8"/>
    <property type="match status" value="2"/>
</dbReference>
<feature type="region of interest" description="Disordered" evidence="4">
    <location>
        <begin position="159"/>
        <end position="185"/>
    </location>
</feature>
<dbReference type="OrthoDB" id="312829at2"/>
<accession>A0A2M9ZRJ1</accession>
<evidence type="ECO:0000256" key="4">
    <source>
        <dbReference type="SAM" id="MobiDB-lite"/>
    </source>
</evidence>
<dbReference type="EMBL" id="NPDZ01000001">
    <property type="protein sequence ID" value="PJZ74581.1"/>
    <property type="molecule type" value="Genomic_DNA"/>
</dbReference>
<evidence type="ECO:0000313" key="6">
    <source>
        <dbReference type="EMBL" id="PJZ74581.1"/>
    </source>
</evidence>
<evidence type="ECO:0000313" key="8">
    <source>
        <dbReference type="Proteomes" id="UP000231990"/>
    </source>
</evidence>
<feature type="repeat" description="TPR" evidence="3">
    <location>
        <begin position="446"/>
        <end position="479"/>
    </location>
</feature>
<dbReference type="NCBIfam" id="NF047558">
    <property type="entry name" value="TPR_END_plus"/>
    <property type="match status" value="1"/>
</dbReference>